<accession>A0A7J6KPT3</accession>
<organism evidence="2 3">
    <name type="scientific">Perkinsus chesapeaki</name>
    <name type="common">Clam parasite</name>
    <name type="synonym">Perkinsus andrewsi</name>
    <dbReference type="NCBI Taxonomy" id="330153"/>
    <lineage>
        <taxon>Eukaryota</taxon>
        <taxon>Sar</taxon>
        <taxon>Alveolata</taxon>
        <taxon>Perkinsozoa</taxon>
        <taxon>Perkinsea</taxon>
        <taxon>Perkinsida</taxon>
        <taxon>Perkinsidae</taxon>
        <taxon>Perkinsus</taxon>
    </lineage>
</organism>
<comment type="caution">
    <text evidence="2">The sequence shown here is derived from an EMBL/GenBank/DDBJ whole genome shotgun (WGS) entry which is preliminary data.</text>
</comment>
<sequence length="128" mass="13976">MPAKSPQVENVPKTPQEITPPAWAFDLKQQLNEIQQQQAGLVDVDTLEKGMDKLSLTVENLVEKLEHDTEVGQKEDSGNGYDSGTGASKGSTSGKDSNSPRNCGHDVDDKIDIIKISKRAAYWLFCSS</sequence>
<dbReference type="EMBL" id="JAAPAO010001586">
    <property type="protein sequence ID" value="KAF4649305.1"/>
    <property type="molecule type" value="Genomic_DNA"/>
</dbReference>
<dbReference type="AlphaFoldDB" id="A0A7J6KPT3"/>
<reference evidence="2 3" key="1">
    <citation type="submission" date="2020-04" db="EMBL/GenBank/DDBJ databases">
        <title>Perkinsus chesapeaki whole genome sequence.</title>
        <authorList>
            <person name="Bogema D.R."/>
        </authorList>
    </citation>
    <scope>NUCLEOTIDE SEQUENCE [LARGE SCALE GENOMIC DNA]</scope>
    <source>
        <strain evidence="2">ATCC PRA-425</strain>
    </source>
</reference>
<protein>
    <submittedName>
        <fullName evidence="2">Uncharacterized protein</fullName>
    </submittedName>
</protein>
<feature type="compositionally biased region" description="Low complexity" evidence="1">
    <location>
        <begin position="82"/>
        <end position="97"/>
    </location>
</feature>
<feature type="region of interest" description="Disordered" evidence="1">
    <location>
        <begin position="65"/>
        <end position="106"/>
    </location>
</feature>
<proteinExistence type="predicted"/>
<name>A0A7J6KPT3_PERCH</name>
<evidence type="ECO:0000256" key="1">
    <source>
        <dbReference type="SAM" id="MobiDB-lite"/>
    </source>
</evidence>
<evidence type="ECO:0000313" key="2">
    <source>
        <dbReference type="EMBL" id="KAF4649305.1"/>
    </source>
</evidence>
<dbReference type="Proteomes" id="UP000591131">
    <property type="component" value="Unassembled WGS sequence"/>
</dbReference>
<keyword evidence="3" id="KW-1185">Reference proteome</keyword>
<feature type="region of interest" description="Disordered" evidence="1">
    <location>
        <begin position="1"/>
        <end position="22"/>
    </location>
</feature>
<gene>
    <name evidence="2" type="ORF">FOL47_002204</name>
</gene>
<evidence type="ECO:0000313" key="3">
    <source>
        <dbReference type="Proteomes" id="UP000591131"/>
    </source>
</evidence>
<feature type="compositionally biased region" description="Basic and acidic residues" evidence="1">
    <location>
        <begin position="65"/>
        <end position="77"/>
    </location>
</feature>